<dbReference type="Proteomes" id="UP000070589">
    <property type="component" value="Unassembled WGS sequence"/>
</dbReference>
<keyword evidence="1" id="KW-1133">Transmembrane helix</keyword>
<name>A0A133U4F5_9EURY</name>
<comment type="caution">
    <text evidence="2">The sequence shown here is derived from an EMBL/GenBank/DDBJ whole genome shotgun (WGS) entry which is preliminary data.</text>
</comment>
<keyword evidence="1" id="KW-0812">Transmembrane</keyword>
<dbReference type="AlphaFoldDB" id="A0A133U4F5"/>
<feature type="transmembrane region" description="Helical" evidence="1">
    <location>
        <begin position="21"/>
        <end position="45"/>
    </location>
</feature>
<reference evidence="2 3" key="1">
    <citation type="journal article" date="2016" name="Sci. Rep.">
        <title>Metabolic traits of an uncultured archaeal lineage -MSBL1- from brine pools of the Red Sea.</title>
        <authorList>
            <person name="Mwirichia R."/>
            <person name="Alam I."/>
            <person name="Rashid M."/>
            <person name="Vinu M."/>
            <person name="Ba-Alawi W."/>
            <person name="Anthony Kamau A."/>
            <person name="Kamanda Ngugi D."/>
            <person name="Goker M."/>
            <person name="Klenk H.P."/>
            <person name="Bajic V."/>
            <person name="Stingl U."/>
        </authorList>
    </citation>
    <scope>NUCLEOTIDE SEQUENCE [LARGE SCALE GENOMIC DNA]</scope>
    <source>
        <strain evidence="2">SCGC-AAA259D14</strain>
    </source>
</reference>
<gene>
    <name evidence="2" type="ORF">AKJ62_03920</name>
</gene>
<proteinExistence type="predicted"/>
<evidence type="ECO:0000313" key="2">
    <source>
        <dbReference type="EMBL" id="KXA89046.1"/>
    </source>
</evidence>
<organism evidence="2 3">
    <name type="scientific">candidate division MSBL1 archaeon SCGC-AAA259D14</name>
    <dbReference type="NCBI Taxonomy" id="1698261"/>
    <lineage>
        <taxon>Archaea</taxon>
        <taxon>Methanobacteriati</taxon>
        <taxon>Methanobacteriota</taxon>
        <taxon>candidate division MSBL1</taxon>
    </lineage>
</organism>
<evidence type="ECO:0000313" key="3">
    <source>
        <dbReference type="Proteomes" id="UP000070589"/>
    </source>
</evidence>
<dbReference type="EMBL" id="LHXL01000060">
    <property type="protein sequence ID" value="KXA89046.1"/>
    <property type="molecule type" value="Genomic_DNA"/>
</dbReference>
<protein>
    <submittedName>
        <fullName evidence="2">Uncharacterized protein</fullName>
    </submittedName>
</protein>
<evidence type="ECO:0000256" key="1">
    <source>
        <dbReference type="SAM" id="Phobius"/>
    </source>
</evidence>
<keyword evidence="1" id="KW-0472">Membrane</keyword>
<accession>A0A133U4F5</accession>
<keyword evidence="3" id="KW-1185">Reference proteome</keyword>
<sequence length="153" mass="16488">MTEGEGQTRRGSTRRREPRGISNMVAGLIIVSATLVAGTVTYMVFLQKADIRVGAAEIRVEKLSVIHAGGETIASTTLKNTGDIVLENVKVEIVCSEENRAVLTVDNLAPDHTGGDFKTGNWGFRTGETYPVAVTARFENKVVISKGLKVTVR</sequence>